<reference evidence="3 4" key="1">
    <citation type="journal article" date="2014" name="Genome Biol. Evol.">
        <title>Comparative genomics and transcriptomics analyses reveal divergent lifestyle features of nematode endoparasitic fungus Hirsutella minnesotensis.</title>
        <authorList>
            <person name="Lai Y."/>
            <person name="Liu K."/>
            <person name="Zhang X."/>
            <person name="Zhang X."/>
            <person name="Li K."/>
            <person name="Wang N."/>
            <person name="Shu C."/>
            <person name="Wu Y."/>
            <person name="Wang C."/>
            <person name="Bushley K.E."/>
            <person name="Xiang M."/>
            <person name="Liu X."/>
        </authorList>
    </citation>
    <scope>NUCLEOTIDE SEQUENCE [LARGE SCALE GENOMIC DNA]</scope>
    <source>
        <strain evidence="3 4">3608</strain>
    </source>
</reference>
<keyword evidence="2" id="KW-1133">Transmembrane helix</keyword>
<feature type="region of interest" description="Disordered" evidence="1">
    <location>
        <begin position="1"/>
        <end position="34"/>
    </location>
</feature>
<proteinExistence type="predicted"/>
<keyword evidence="2" id="KW-0812">Transmembrane</keyword>
<feature type="compositionally biased region" description="Basic and acidic residues" evidence="1">
    <location>
        <begin position="1178"/>
        <end position="1191"/>
    </location>
</feature>
<feature type="compositionally biased region" description="Polar residues" evidence="1">
    <location>
        <begin position="301"/>
        <end position="314"/>
    </location>
</feature>
<feature type="region of interest" description="Disordered" evidence="1">
    <location>
        <begin position="272"/>
        <end position="349"/>
    </location>
</feature>
<dbReference type="PANTHER" id="PTHR23242">
    <property type="entry name" value="TRANSCRIPTION FACTOR HOXA13"/>
    <property type="match status" value="1"/>
</dbReference>
<protein>
    <recommendedName>
        <fullName evidence="5">Transcription factor hoxa13</fullName>
    </recommendedName>
</protein>
<feature type="compositionally biased region" description="Polar residues" evidence="1">
    <location>
        <begin position="321"/>
        <end position="330"/>
    </location>
</feature>
<dbReference type="EMBL" id="KQ030511">
    <property type="protein sequence ID" value="KJZ76424.1"/>
    <property type="molecule type" value="Genomic_DNA"/>
</dbReference>
<feature type="compositionally biased region" description="Basic residues" evidence="1">
    <location>
        <begin position="24"/>
        <end position="34"/>
    </location>
</feature>
<dbReference type="OrthoDB" id="3260408at2759"/>
<name>A0A0F8A642_9HYPO</name>
<dbReference type="PANTHER" id="PTHR23242:SF9">
    <property type="entry name" value="TRANSCRIPTION FACTOR HOXA13"/>
    <property type="match status" value="1"/>
</dbReference>
<feature type="region of interest" description="Disordered" evidence="1">
    <location>
        <begin position="655"/>
        <end position="752"/>
    </location>
</feature>
<feature type="region of interest" description="Disordered" evidence="1">
    <location>
        <begin position="1170"/>
        <end position="1191"/>
    </location>
</feature>
<sequence length="1191" mass="126088">MAVESASRTTGKTGNGTAHAANGKPHRNNRSSYAKKNRGLLSRLSSLFARLAIWGAIFTILFRCPSSLEACDAQSPYICKHYFRAKDAVSPHLQPYYDRYAAPYVQVASPYYNAVNSRIVVPARTYAAHYGAPWVQKGQDFALSQWQVNGQPRLARLQAVTKSRYDQAVAPHLARAGEAFGPYYEIARTNSLQTYYEFVLPSYNFVRPYAAHSYSVASHFAVDTALPVANWAWDRSNAFLENTVWPQLRLVYVGSVEPQLVRIGERLGRYKNKAKSKVMPKPSSTHSASSEPAKSSFAKPTPQSAPTEQVSVEQSIAPDATGSQESTTKTRYPVEAPSPEANETEEDRKVREMVASDLESWQEKFATQAEEGAAVNDERIGAIAQRFIDEKAQIAGKQLLAQLNETIDTELASLRRQIVAIAQEAPEDAQEKTIAAVRSAGVAIKEKALAVRKWREEYDNELQTTVLETASEYFNILEETRSLALQKIGMKWAWAEGVSYHDWEKYHELRQTLTKWTDELRDFVTTQPVLVEAQNASANVEDDAMAIASAAAKELARLKEVAHWKILAGDSTDNFDSAAMKVAAEAAEKASRVKATLTEAQDQAKSSLESVGNQGMLSAKNLTGVVADEVSHAASSLAHTASDAALSAAEKMSEASEQLLKSQTAADPKHSKDASADGQDLQDAASKAPTSPEDTVAPPAEAKTIVLDTSPDAPLPDTKMAPSPAPEVKADDAVDPEDDAAAQETNKQREKPIARAAFGAAAQDVPKRHPVLDESLDGDVFASATDAARSAYTNAMSAASAQYSSAQSIISAQVYGTPKPVHEQLFASVSAAYDNAVSAASQKLNDAVGAASQGVYGKPTPTSDSKPLSWDKIESMAAQRLNEGRLWAEIQYQSALIGLGMAAPTATPSTGAEKLVEQAKMNYYAGLGLAQDRYMNFLSAASSAWSSVTATPTPTDVVGSASSLASVASESAVSVAAAAGESASSMASAAGESASSVVQAAGSAAQSVYSAATDGVASAASAVEGSISSVVDAASEQVYLAGAAIADTWDKVVLELSAQVYSEPTPIGWYDQVVGNIGSRASAATATIASGASSMTDVASSAADEASAKAAKQYEAMSQMMSELVSGREPAFSESVLSRFGAIYATASASLGSMASEASVAASSLGDKVGSAASRATDAVKDTVEHAKDEL</sequence>
<organism evidence="3 4">
    <name type="scientific">Hirsutella minnesotensis 3608</name>
    <dbReference type="NCBI Taxonomy" id="1043627"/>
    <lineage>
        <taxon>Eukaryota</taxon>
        <taxon>Fungi</taxon>
        <taxon>Dikarya</taxon>
        <taxon>Ascomycota</taxon>
        <taxon>Pezizomycotina</taxon>
        <taxon>Sordariomycetes</taxon>
        <taxon>Hypocreomycetidae</taxon>
        <taxon>Hypocreales</taxon>
        <taxon>Ophiocordycipitaceae</taxon>
        <taxon>Hirsutella</taxon>
    </lineage>
</organism>
<dbReference type="AlphaFoldDB" id="A0A0F8A642"/>
<feature type="compositionally biased region" description="Polar residues" evidence="1">
    <location>
        <begin position="1"/>
        <end position="16"/>
    </location>
</feature>
<feature type="compositionally biased region" description="Polar residues" evidence="1">
    <location>
        <begin position="282"/>
        <end position="293"/>
    </location>
</feature>
<accession>A0A0F8A642</accession>
<keyword evidence="2" id="KW-0472">Membrane</keyword>
<evidence type="ECO:0008006" key="5">
    <source>
        <dbReference type="Google" id="ProtNLM"/>
    </source>
</evidence>
<evidence type="ECO:0000313" key="3">
    <source>
        <dbReference type="EMBL" id="KJZ76424.1"/>
    </source>
</evidence>
<feature type="compositionally biased region" description="Polar residues" evidence="1">
    <location>
        <begin position="655"/>
        <end position="665"/>
    </location>
</feature>
<dbReference type="Proteomes" id="UP000054481">
    <property type="component" value="Unassembled WGS sequence"/>
</dbReference>
<keyword evidence="4" id="KW-1185">Reference proteome</keyword>
<gene>
    <name evidence="3" type="ORF">HIM_04153</name>
</gene>
<feature type="transmembrane region" description="Helical" evidence="2">
    <location>
        <begin position="40"/>
        <end position="62"/>
    </location>
</feature>
<evidence type="ECO:0000313" key="4">
    <source>
        <dbReference type="Proteomes" id="UP000054481"/>
    </source>
</evidence>
<evidence type="ECO:0000256" key="1">
    <source>
        <dbReference type="SAM" id="MobiDB-lite"/>
    </source>
</evidence>
<evidence type="ECO:0000256" key="2">
    <source>
        <dbReference type="SAM" id="Phobius"/>
    </source>
</evidence>